<dbReference type="InterPro" id="IPR004358">
    <property type="entry name" value="Sig_transdc_His_kin-like_C"/>
</dbReference>
<dbReference type="SUPFAM" id="SSF47384">
    <property type="entry name" value="Homodimeric domain of signal transducing histidine kinase"/>
    <property type="match status" value="1"/>
</dbReference>
<feature type="domain" description="PAS" evidence="7">
    <location>
        <begin position="166"/>
        <end position="240"/>
    </location>
</feature>
<dbReference type="InterPro" id="IPR001789">
    <property type="entry name" value="Sig_transdc_resp-reg_receiver"/>
</dbReference>
<dbReference type="RefSeq" id="WP_206713747.1">
    <property type="nucleotide sequence ID" value="NZ_CP071091.1"/>
</dbReference>
<feature type="domain" description="Response regulatory" evidence="6">
    <location>
        <begin position="21"/>
        <end position="138"/>
    </location>
</feature>
<gene>
    <name evidence="9" type="ORF">JY572_26970</name>
</gene>
<dbReference type="PROSITE" id="PS50113">
    <property type="entry name" value="PAC"/>
    <property type="match status" value="1"/>
</dbReference>
<dbReference type="Gene3D" id="3.40.50.2300">
    <property type="match status" value="1"/>
</dbReference>
<dbReference type="InterPro" id="IPR036097">
    <property type="entry name" value="HisK_dim/P_sf"/>
</dbReference>
<reference evidence="9 10" key="1">
    <citation type="submission" date="2021-02" db="EMBL/GenBank/DDBJ databases">
        <title>De Novo genome assembly of isolated myxobacteria.</title>
        <authorList>
            <person name="Stevens D.C."/>
        </authorList>
    </citation>
    <scope>NUCLEOTIDE SEQUENCE [LARGE SCALE GENOMIC DNA]</scope>
    <source>
        <strain evidence="9 10">SCHIC003</strain>
    </source>
</reference>
<evidence type="ECO:0000259" key="7">
    <source>
        <dbReference type="PROSITE" id="PS50112"/>
    </source>
</evidence>
<dbReference type="PROSITE" id="PS50109">
    <property type="entry name" value="HIS_KIN"/>
    <property type="match status" value="1"/>
</dbReference>
<dbReference type="InterPro" id="IPR013655">
    <property type="entry name" value="PAS_fold_3"/>
</dbReference>
<evidence type="ECO:0000256" key="1">
    <source>
        <dbReference type="ARBA" id="ARBA00000085"/>
    </source>
</evidence>
<dbReference type="InterPro" id="IPR035965">
    <property type="entry name" value="PAS-like_dom_sf"/>
</dbReference>
<dbReference type="InterPro" id="IPR001610">
    <property type="entry name" value="PAC"/>
</dbReference>
<dbReference type="SMART" id="SM00388">
    <property type="entry name" value="HisKA"/>
    <property type="match status" value="1"/>
</dbReference>
<dbReference type="NCBIfam" id="NF041880">
    <property type="entry name" value="EPS_EpsF"/>
    <property type="match status" value="1"/>
</dbReference>
<dbReference type="InterPro" id="IPR003594">
    <property type="entry name" value="HATPase_dom"/>
</dbReference>
<evidence type="ECO:0000313" key="10">
    <source>
        <dbReference type="Proteomes" id="UP000663090"/>
    </source>
</evidence>
<protein>
    <recommendedName>
        <fullName evidence="2">histidine kinase</fullName>
        <ecNumber evidence="2">2.7.13.3</ecNumber>
    </recommendedName>
</protein>
<evidence type="ECO:0000313" key="9">
    <source>
        <dbReference type="EMBL" id="QSQ12012.1"/>
    </source>
</evidence>
<feature type="domain" description="Histidine kinase" evidence="5">
    <location>
        <begin position="304"/>
        <end position="519"/>
    </location>
</feature>
<dbReference type="EC" id="2.7.13.3" evidence="2"/>
<dbReference type="SUPFAM" id="SSF55874">
    <property type="entry name" value="ATPase domain of HSP90 chaperone/DNA topoisomerase II/histidine kinase"/>
    <property type="match status" value="1"/>
</dbReference>
<dbReference type="PRINTS" id="PR00344">
    <property type="entry name" value="BCTRLSENSOR"/>
</dbReference>
<dbReference type="PROSITE" id="PS50110">
    <property type="entry name" value="RESPONSE_REGULATORY"/>
    <property type="match status" value="1"/>
</dbReference>
<dbReference type="CDD" id="cd00082">
    <property type="entry name" value="HisKA"/>
    <property type="match status" value="1"/>
</dbReference>
<dbReference type="SMART" id="SM00091">
    <property type="entry name" value="PAS"/>
    <property type="match status" value="1"/>
</dbReference>
<dbReference type="SMART" id="SM00448">
    <property type="entry name" value="REC"/>
    <property type="match status" value="1"/>
</dbReference>
<evidence type="ECO:0000256" key="4">
    <source>
        <dbReference type="PROSITE-ProRule" id="PRU00169"/>
    </source>
</evidence>
<feature type="domain" description="PAC" evidence="8">
    <location>
        <begin position="240"/>
        <end position="293"/>
    </location>
</feature>
<evidence type="ECO:0000256" key="3">
    <source>
        <dbReference type="ARBA" id="ARBA00022553"/>
    </source>
</evidence>
<dbReference type="Proteomes" id="UP000663090">
    <property type="component" value="Chromosome"/>
</dbReference>
<dbReference type="Pfam" id="PF08447">
    <property type="entry name" value="PAS_3"/>
    <property type="match status" value="1"/>
</dbReference>
<dbReference type="Pfam" id="PF00512">
    <property type="entry name" value="HisKA"/>
    <property type="match status" value="1"/>
</dbReference>
<dbReference type="Gene3D" id="3.30.450.20">
    <property type="entry name" value="PAS domain"/>
    <property type="match status" value="1"/>
</dbReference>
<sequence length="520" mass="58460">MEGTEQHIPHAPVQVEPLSPSILLVDDQASNLLALEAILEPMGQRLVRASSGAEALRWLLREDFALILLDVRMPGMDGFETARIIRQRERSRYTPIIFLTAHGRDEAHLVHGYASGAADYVVKPFHPDVLRWKVEAFVSLYVRQQAVQQHEATLWARERRMLAQQGEQRFRRLVDSMPQFVWALLADGTISYANRGWLDYAGLTPEQGRQREENLRCCHPEDMNRIEESWRVLRRSRRPGEQELRLRRARDGEFRWFLFRTLPEHDEVGRLVGWISTATDVDDARHAAEALRAASEAKDMFLTMAAHELRTPLQAARSYTDLAKVKAGEELTPRVGRALEGVQRSVNRMARLVENLLDVGRLERGELRLTPGDVDVGALLGEVAEHFEPLPEGRFIQVEAPRGLVVRADGERLDQVFSNLVSNALRYSPDGGVIHLRAREENGGAHVEVLDQGLGIPADRLESIFERFGRAHGVSYGGLGLGLSIARGIVERHGGRIWAESSGRGGEGSTFHVLLPKSSR</sequence>
<dbReference type="CDD" id="cd00075">
    <property type="entry name" value="HATPase"/>
    <property type="match status" value="1"/>
</dbReference>
<keyword evidence="3 4" id="KW-0597">Phosphoprotein</keyword>
<keyword evidence="10" id="KW-1185">Reference proteome</keyword>
<dbReference type="InterPro" id="IPR003661">
    <property type="entry name" value="HisK_dim/P_dom"/>
</dbReference>
<dbReference type="Gene3D" id="3.30.565.10">
    <property type="entry name" value="Histidine kinase-like ATPase, C-terminal domain"/>
    <property type="match status" value="1"/>
</dbReference>
<dbReference type="NCBIfam" id="TIGR00229">
    <property type="entry name" value="sensory_box"/>
    <property type="match status" value="1"/>
</dbReference>
<dbReference type="SUPFAM" id="SSF55785">
    <property type="entry name" value="PYP-like sensor domain (PAS domain)"/>
    <property type="match status" value="1"/>
</dbReference>
<dbReference type="InterPro" id="IPR005467">
    <property type="entry name" value="His_kinase_dom"/>
</dbReference>
<feature type="modified residue" description="4-aspartylphosphate" evidence="4">
    <location>
        <position position="70"/>
    </location>
</feature>
<dbReference type="Gene3D" id="1.10.287.130">
    <property type="match status" value="1"/>
</dbReference>
<dbReference type="Pfam" id="PF02518">
    <property type="entry name" value="HATPase_c"/>
    <property type="match status" value="1"/>
</dbReference>
<dbReference type="InterPro" id="IPR000700">
    <property type="entry name" value="PAS-assoc_C"/>
</dbReference>
<dbReference type="PANTHER" id="PTHR43547">
    <property type="entry name" value="TWO-COMPONENT HISTIDINE KINASE"/>
    <property type="match status" value="1"/>
</dbReference>
<dbReference type="CDD" id="cd00130">
    <property type="entry name" value="PAS"/>
    <property type="match status" value="1"/>
</dbReference>
<dbReference type="SMART" id="SM00086">
    <property type="entry name" value="PAC"/>
    <property type="match status" value="1"/>
</dbReference>
<evidence type="ECO:0000259" key="6">
    <source>
        <dbReference type="PROSITE" id="PS50110"/>
    </source>
</evidence>
<evidence type="ECO:0000259" key="5">
    <source>
        <dbReference type="PROSITE" id="PS50109"/>
    </source>
</evidence>
<dbReference type="InterPro" id="IPR000014">
    <property type="entry name" value="PAS"/>
</dbReference>
<dbReference type="PROSITE" id="PS50112">
    <property type="entry name" value="PAS"/>
    <property type="match status" value="1"/>
</dbReference>
<dbReference type="SUPFAM" id="SSF52172">
    <property type="entry name" value="CheY-like"/>
    <property type="match status" value="1"/>
</dbReference>
<dbReference type="Pfam" id="PF00072">
    <property type="entry name" value="Response_reg"/>
    <property type="match status" value="1"/>
</dbReference>
<evidence type="ECO:0000256" key="2">
    <source>
        <dbReference type="ARBA" id="ARBA00012438"/>
    </source>
</evidence>
<comment type="catalytic activity">
    <reaction evidence="1">
        <text>ATP + protein L-histidine = ADP + protein N-phospho-L-histidine.</text>
        <dbReference type="EC" id="2.7.13.3"/>
    </reaction>
</comment>
<accession>A0ABX7MZX9</accession>
<dbReference type="PANTHER" id="PTHR43547:SF2">
    <property type="entry name" value="HYBRID SIGNAL TRANSDUCTION HISTIDINE KINASE C"/>
    <property type="match status" value="1"/>
</dbReference>
<evidence type="ECO:0000259" key="8">
    <source>
        <dbReference type="PROSITE" id="PS50113"/>
    </source>
</evidence>
<dbReference type="InterPro" id="IPR036890">
    <property type="entry name" value="HATPase_C_sf"/>
</dbReference>
<name>A0ABX7MZX9_9BACT</name>
<dbReference type="SMART" id="SM00387">
    <property type="entry name" value="HATPase_c"/>
    <property type="match status" value="1"/>
</dbReference>
<proteinExistence type="predicted"/>
<dbReference type="InterPro" id="IPR011006">
    <property type="entry name" value="CheY-like_superfamily"/>
</dbReference>
<dbReference type="EMBL" id="CP071091">
    <property type="protein sequence ID" value="QSQ12012.1"/>
    <property type="molecule type" value="Genomic_DNA"/>
</dbReference>
<organism evidence="9 10">
    <name type="scientific">Myxococcus landrumensis</name>
    <dbReference type="NCBI Taxonomy" id="2813577"/>
    <lineage>
        <taxon>Bacteria</taxon>
        <taxon>Pseudomonadati</taxon>
        <taxon>Myxococcota</taxon>
        <taxon>Myxococcia</taxon>
        <taxon>Myxococcales</taxon>
        <taxon>Cystobacterineae</taxon>
        <taxon>Myxococcaceae</taxon>
        <taxon>Myxococcus</taxon>
    </lineage>
</organism>